<dbReference type="PANTHER" id="PTHR46333:SF2">
    <property type="entry name" value="CYTOKINESIS PROTEIN 3"/>
    <property type="match status" value="1"/>
</dbReference>
<evidence type="ECO:0000259" key="3">
    <source>
        <dbReference type="SMART" id="SM00460"/>
    </source>
</evidence>
<keyword evidence="5" id="KW-1185">Reference proteome</keyword>
<evidence type="ECO:0000256" key="2">
    <source>
        <dbReference type="SAM" id="SignalP"/>
    </source>
</evidence>
<dbReference type="Proteomes" id="UP000184035">
    <property type="component" value="Unassembled WGS sequence"/>
</dbReference>
<feature type="domain" description="Transglutaminase-like" evidence="3">
    <location>
        <begin position="1183"/>
        <end position="1244"/>
    </location>
</feature>
<feature type="compositionally biased region" description="Basic and acidic residues" evidence="1">
    <location>
        <begin position="504"/>
        <end position="593"/>
    </location>
</feature>
<evidence type="ECO:0000313" key="5">
    <source>
        <dbReference type="Proteomes" id="UP000184035"/>
    </source>
</evidence>
<dbReference type="RefSeq" id="WP_083573420.1">
    <property type="nucleotide sequence ID" value="NZ_FQVM01000001.1"/>
</dbReference>
<feature type="compositionally biased region" description="Basic and acidic residues" evidence="1">
    <location>
        <begin position="672"/>
        <end position="724"/>
    </location>
</feature>
<feature type="compositionally biased region" description="Basic and acidic residues" evidence="1">
    <location>
        <begin position="474"/>
        <end position="497"/>
    </location>
</feature>
<gene>
    <name evidence="4" type="ORF">SAMN05443638_101249</name>
</gene>
<feature type="compositionally biased region" description="Basic and acidic residues" evidence="1">
    <location>
        <begin position="732"/>
        <end position="779"/>
    </location>
</feature>
<dbReference type="SUPFAM" id="SSF54001">
    <property type="entry name" value="Cysteine proteinases"/>
    <property type="match status" value="1"/>
</dbReference>
<dbReference type="InterPro" id="IPR002931">
    <property type="entry name" value="Transglutaminase-like"/>
</dbReference>
<dbReference type="Gene3D" id="2.60.40.10">
    <property type="entry name" value="Immunoglobulins"/>
    <property type="match status" value="4"/>
</dbReference>
<evidence type="ECO:0000313" key="4">
    <source>
        <dbReference type="EMBL" id="SHE37493.1"/>
    </source>
</evidence>
<dbReference type="InterPro" id="IPR013783">
    <property type="entry name" value="Ig-like_fold"/>
</dbReference>
<dbReference type="InterPro" id="IPR038765">
    <property type="entry name" value="Papain-like_cys_pep_sf"/>
</dbReference>
<accession>A0A1M4SZ96</accession>
<reference evidence="4 5" key="1">
    <citation type="submission" date="2016-11" db="EMBL/GenBank/DDBJ databases">
        <authorList>
            <person name="Jaros S."/>
            <person name="Januszkiewicz K."/>
            <person name="Wedrychowicz H."/>
        </authorList>
    </citation>
    <scope>NUCLEOTIDE SEQUENCE [LARGE SCALE GENOMIC DNA]</scope>
    <source>
        <strain evidence="4 5">DSM 2631</strain>
    </source>
</reference>
<protein>
    <recommendedName>
        <fullName evidence="3">Transglutaminase-like domain-containing protein</fullName>
    </recommendedName>
</protein>
<feature type="chain" id="PRO_5012454423" description="Transglutaminase-like domain-containing protein" evidence="2">
    <location>
        <begin position="31"/>
        <end position="1384"/>
    </location>
</feature>
<dbReference type="OrthoDB" id="9788327at2"/>
<evidence type="ECO:0000256" key="1">
    <source>
        <dbReference type="SAM" id="MobiDB-lite"/>
    </source>
</evidence>
<dbReference type="Pfam" id="PF01841">
    <property type="entry name" value="Transglut_core"/>
    <property type="match status" value="1"/>
</dbReference>
<organism evidence="4 5">
    <name type="scientific">Clostridium fallax</name>
    <dbReference type="NCBI Taxonomy" id="1533"/>
    <lineage>
        <taxon>Bacteria</taxon>
        <taxon>Bacillati</taxon>
        <taxon>Bacillota</taxon>
        <taxon>Clostridia</taxon>
        <taxon>Eubacteriales</taxon>
        <taxon>Clostridiaceae</taxon>
        <taxon>Clostridium</taxon>
    </lineage>
</organism>
<dbReference type="InterPro" id="IPR052557">
    <property type="entry name" value="CAP/Cytokinesis_protein"/>
</dbReference>
<feature type="region of interest" description="Disordered" evidence="1">
    <location>
        <begin position="474"/>
        <end position="601"/>
    </location>
</feature>
<proteinExistence type="predicted"/>
<dbReference type="Pfam" id="PF16403">
    <property type="entry name" value="Bact_surface_Ig-like"/>
    <property type="match status" value="4"/>
</dbReference>
<feature type="signal peptide" evidence="2">
    <location>
        <begin position="1"/>
        <end position="30"/>
    </location>
</feature>
<dbReference type="SMART" id="SM00460">
    <property type="entry name" value="TGc"/>
    <property type="match status" value="1"/>
</dbReference>
<dbReference type="STRING" id="1533.SAMN05443638_101249"/>
<keyword evidence="2" id="KW-0732">Signal</keyword>
<name>A0A1M4SZ96_9CLOT</name>
<dbReference type="PANTHER" id="PTHR46333">
    <property type="entry name" value="CYTOKINESIS PROTEIN 3"/>
    <property type="match status" value="1"/>
</dbReference>
<dbReference type="GO" id="GO:0005737">
    <property type="term" value="C:cytoplasm"/>
    <property type="evidence" value="ECO:0007669"/>
    <property type="project" value="TreeGrafter"/>
</dbReference>
<feature type="region of interest" description="Disordered" evidence="1">
    <location>
        <begin position="672"/>
        <end position="780"/>
    </location>
</feature>
<dbReference type="EMBL" id="FQVM01000001">
    <property type="protein sequence ID" value="SHE37493.1"/>
    <property type="molecule type" value="Genomic_DNA"/>
</dbReference>
<dbReference type="InterPro" id="IPR032179">
    <property type="entry name" value="Cry22Aa_Ig-like"/>
</dbReference>
<dbReference type="Gene3D" id="3.10.620.30">
    <property type="match status" value="1"/>
</dbReference>
<sequence length="1384" mass="154593">MSKSARKLITMITAFSIAANFLISTPTVKAASKNNVEDWIHSALTQKTFYHYNMAYAAILKVDNISERDKYLCELAPAVKDVWSDEIGYFVSELDKLSKNKSAKLYDELEAKINNSSLNNVDKQYLLNELCTWGRKLIWTEDYRIALDSLLVTWKSKSEKDIKATSDLIEMIKNPLNKEYLQGELEKIKTIKESDSEKEVQVVEETENIDNIDEKDVTLGKNTYKKDLIIYTKGHDVHLNGTNVDGNLIIEGTGAEKEVNLDGVTVKGDVLIKNCGKSFKISNCNLGNVTLTDKVSGDKENGKYPLVRGNFLNIEPEIYLSNNIIKYLNIDYIKYEPTVSFEGTRTAIDIVDISSATRIKTSIVNETVNIKNLNVNIRETTSIKKSVDMYGNFSLTKVTIINASSLNINGNFNYVEVNSETIVNIQKTSKVKDLVINNNDVKLKTGDSNNTKDLAKVIDKVTVKEGVNNEQAKEIKKLEDAKKEENKKEPSKVEPNRKHNGSSSKDKVEPKPNPEKVEEKKDEVKKDEKPKENPVVKPKDEPKPVVKPEEVKPKEDPVVKPENPKTKEDEKVDSNKPKPSEKPQESEGEKKNTEPSVLNEVPVIEAKDVEINEGDIFNEKSGLIKAIDKEDKDLTSKVTVKENTVNAKKAGVYKVVYEVKDSKGAAVTKEIKVTVKEAPKKEDKDTSLDITDKKDSDTSKEDDLNKTKPSVEPEDSVKEKDKVSSETNPVSPEKDKEKEDVSSTPSDKDKIKTEDGKDTSIEDKKEEKPDTVEPKKDEVIPSVLNEVPVIEAKDVEIKEGDTFDEKSGLIKATDKEDKDLTSKVTVKENTVNAKKAGVYKVVYEVKDSKGAAVTKEIKVTVKAVVKPTLLNEVPVIEAKDVEIEQGDNFNEKSGLISATDKEDKDLTSKVTVKENTVNSKEAGVYKVVYEVKDSNGATVTKEIKVTVNAKNEVPVIEAKDVEIKEGDAFDEKAGLISATDKEDKDLTSKVTVKENTVNAKKAGVYKVVYEVKDSKGAIVTKEIKVTVKAKTPNGPIVINSESEFYNALKEGLERFDDKIILKVTNYNSKTYDLNIINKILIENPTISYGYNGCSASIQGYPGSAEQTLTISVKYAKDKDTMIRHKREAEAEADRVIAKVIKPGMNDFQKELALHDYLVESAEYDTAHVNDKPVRPEDHNPYGILVEKTGVCESYAKAFSLLLNKARIENKYVTGYGSHGDGTGERHGWSMVKLDGEWYCVDVTWDDPIYSGHTKPMLPISHKYFNLTDAEMGKDHRIEAEPGVTYPSATGTKYSFTNMIENIEEKDDEGNVFKAVKSLEELDNLLREALNSRKGTLSIKQVGMNMSQQELINESGKIARELNLRVSLGIKSMNDGKYAQYSFKF</sequence>